<evidence type="ECO:0000313" key="1">
    <source>
        <dbReference type="EMBL" id="OKH21195.1"/>
    </source>
</evidence>
<comment type="caution">
    <text evidence="1">The sequence shown here is derived from an EMBL/GenBank/DDBJ whole genome shotgun (WGS) entry which is preliminary data.</text>
</comment>
<dbReference type="AlphaFoldDB" id="A0A1U7HCC9"/>
<organism evidence="1 2">
    <name type="scientific">Hydrococcus rivularis NIES-593</name>
    <dbReference type="NCBI Taxonomy" id="1921803"/>
    <lineage>
        <taxon>Bacteria</taxon>
        <taxon>Bacillati</taxon>
        <taxon>Cyanobacteriota</taxon>
        <taxon>Cyanophyceae</taxon>
        <taxon>Pleurocapsales</taxon>
        <taxon>Hydrococcaceae</taxon>
        <taxon>Hydrococcus</taxon>
    </lineage>
</organism>
<dbReference type="Proteomes" id="UP000186868">
    <property type="component" value="Unassembled WGS sequence"/>
</dbReference>
<name>A0A1U7HCC9_9CYAN</name>
<gene>
    <name evidence="1" type="ORF">NIES593_16385</name>
</gene>
<reference evidence="1 2" key="1">
    <citation type="submission" date="2016-11" db="EMBL/GenBank/DDBJ databases">
        <title>Draft Genome Sequences of Nine Cyanobacterial Strains from Diverse Habitats.</title>
        <authorList>
            <person name="Zhu T."/>
            <person name="Hou S."/>
            <person name="Lu X."/>
            <person name="Hess W.R."/>
        </authorList>
    </citation>
    <scope>NUCLEOTIDE SEQUENCE [LARGE SCALE GENOMIC DNA]</scope>
    <source>
        <strain evidence="1 2">NIES-593</strain>
    </source>
</reference>
<keyword evidence="2" id="KW-1185">Reference proteome</keyword>
<accession>A0A1U7HCC9</accession>
<protein>
    <submittedName>
        <fullName evidence="1">Uncharacterized protein</fullName>
    </submittedName>
</protein>
<dbReference type="EMBL" id="MRCB01000022">
    <property type="protein sequence ID" value="OKH21195.1"/>
    <property type="molecule type" value="Genomic_DNA"/>
</dbReference>
<evidence type="ECO:0000313" key="2">
    <source>
        <dbReference type="Proteomes" id="UP000186868"/>
    </source>
</evidence>
<sequence>MLPFFSREFTWRFLSDNRDRARLDLPAEIYRKKIKILIITDKIVPLKNGTGRNRTGDLALQIGVSFLTLRTIPSP</sequence>
<dbReference type="STRING" id="1921803.NIES593_16385"/>
<proteinExistence type="predicted"/>